<dbReference type="GO" id="GO:0016740">
    <property type="term" value="F:transferase activity"/>
    <property type="evidence" value="ECO:0007669"/>
    <property type="project" value="UniProtKB-KW"/>
</dbReference>
<proteinExistence type="predicted"/>
<reference evidence="1 2" key="1">
    <citation type="submission" date="2018-02" db="EMBL/GenBank/DDBJ databases">
        <title>Comparative genomes isolates from brazilian mangrove.</title>
        <authorList>
            <person name="Araujo J.E."/>
            <person name="Taketani R.G."/>
            <person name="Silva M.C.P."/>
            <person name="Loureco M.V."/>
            <person name="Andreote F.D."/>
        </authorList>
    </citation>
    <scope>NUCLEOTIDE SEQUENCE [LARGE SCALE GENOMIC DNA]</scope>
    <source>
        <strain evidence="1 2">Nap-Phe MGV</strain>
    </source>
</reference>
<gene>
    <name evidence="1" type="ORF">C5Y93_12015</name>
</gene>
<organism evidence="1 2">
    <name type="scientific">Blastopirellula marina</name>
    <dbReference type="NCBI Taxonomy" id="124"/>
    <lineage>
        <taxon>Bacteria</taxon>
        <taxon>Pseudomonadati</taxon>
        <taxon>Planctomycetota</taxon>
        <taxon>Planctomycetia</taxon>
        <taxon>Pirellulales</taxon>
        <taxon>Pirellulaceae</taxon>
        <taxon>Blastopirellula</taxon>
    </lineage>
</organism>
<name>A0A2S8GNG9_9BACT</name>
<dbReference type="PANTHER" id="PTHR43179">
    <property type="entry name" value="RHAMNOSYLTRANSFERASE WBBL"/>
    <property type="match status" value="1"/>
</dbReference>
<dbReference type="Gene3D" id="3.90.550.10">
    <property type="entry name" value="Spore Coat Polysaccharide Biosynthesis Protein SpsA, Chain A"/>
    <property type="match status" value="1"/>
</dbReference>
<dbReference type="InterPro" id="IPR029044">
    <property type="entry name" value="Nucleotide-diphossugar_trans"/>
</dbReference>
<evidence type="ECO:0000313" key="2">
    <source>
        <dbReference type="Proteomes" id="UP000237819"/>
    </source>
</evidence>
<protein>
    <submittedName>
        <fullName evidence="1">Glycosyltransferase family 2 protein</fullName>
    </submittedName>
</protein>
<dbReference type="SUPFAM" id="SSF53448">
    <property type="entry name" value="Nucleotide-diphospho-sugar transferases"/>
    <property type="match status" value="1"/>
</dbReference>
<dbReference type="AlphaFoldDB" id="A0A2S8GNG9"/>
<sequence length="346" mass="39212">MLRYNIELNDGLACRDRSEQETQETRIAVVIVNYCTPELTLQCLSSLANGRSDTTRLTVFVVDNASPDNSGARLQVEAMQPSYQGWVQVILAPSNGGFAYGNNIGISKALDSPDEDSPDALWLLNSDTYLREGALEEVAAAIRSDASTGIWGTRLEWPDSEPQLSCFRFHRISTELVSVAQTEPITWLFASAEVPIHKSLANSSVEVEWVSFASVVLRREVVDAIGLMDEGYFMYFEDVDYCRTAVANGFKVRYLPNARTVHLRGGSSPVKSLSVALKRRPRYYYAARTRYYAKWYGRFWGPLVANACWYLGRTVWFFRQLFDRSKLGRCQAEWRDIWVNFSAPLE</sequence>
<dbReference type="Proteomes" id="UP000237819">
    <property type="component" value="Unassembled WGS sequence"/>
</dbReference>
<dbReference type="EMBL" id="PUHZ01000012">
    <property type="protein sequence ID" value="PQO45970.1"/>
    <property type="molecule type" value="Genomic_DNA"/>
</dbReference>
<dbReference type="CDD" id="cd04186">
    <property type="entry name" value="GT_2_like_c"/>
    <property type="match status" value="1"/>
</dbReference>
<dbReference type="OrthoDB" id="9771846at2"/>
<accession>A0A2S8GNG9</accession>
<evidence type="ECO:0000313" key="1">
    <source>
        <dbReference type="EMBL" id="PQO45970.1"/>
    </source>
</evidence>
<dbReference type="RefSeq" id="WP_105335670.1">
    <property type="nucleotide sequence ID" value="NZ_PUHZ01000012.1"/>
</dbReference>
<comment type="caution">
    <text evidence="1">The sequence shown here is derived from an EMBL/GenBank/DDBJ whole genome shotgun (WGS) entry which is preliminary data.</text>
</comment>
<dbReference type="PANTHER" id="PTHR43179:SF7">
    <property type="entry name" value="RHAMNOSYLTRANSFERASE WBBL"/>
    <property type="match status" value="1"/>
</dbReference>
<keyword evidence="1" id="KW-0808">Transferase</keyword>
<dbReference type="Pfam" id="PF13641">
    <property type="entry name" value="Glyco_tranf_2_3"/>
    <property type="match status" value="1"/>
</dbReference>